<organism evidence="1 2">
    <name type="scientific">Candidatus Reconcilbacillus cellulovorans</name>
    <dbReference type="NCBI Taxonomy" id="1906605"/>
    <lineage>
        <taxon>Bacteria</taxon>
        <taxon>Bacillati</taxon>
        <taxon>Bacillota</taxon>
        <taxon>Bacilli</taxon>
        <taxon>Bacillales</taxon>
        <taxon>Paenibacillaceae</taxon>
        <taxon>Candidatus Reconcilbacillus</taxon>
    </lineage>
</organism>
<accession>A0A2A6DY22</accession>
<proteinExistence type="predicted"/>
<gene>
    <name evidence="1" type="ORF">BLM47_11340</name>
</gene>
<dbReference type="EMBL" id="MOXJ01000031">
    <property type="protein sequence ID" value="PDO09691.1"/>
    <property type="molecule type" value="Genomic_DNA"/>
</dbReference>
<dbReference type="AlphaFoldDB" id="A0A2A6DY22"/>
<evidence type="ECO:0000313" key="1">
    <source>
        <dbReference type="EMBL" id="PDO09691.1"/>
    </source>
</evidence>
<sequence length="82" mass="9308">MKKKNDGGASDKMNENGFAAQHLELAIQTVIHRYKNRCENQEKELSDPAVIREIASEIRKMSACFDKVAQSVREEIDGMLLQ</sequence>
<dbReference type="Proteomes" id="UP000243688">
    <property type="component" value="Unassembled WGS sequence"/>
</dbReference>
<protein>
    <submittedName>
        <fullName evidence="1">Uncharacterized protein</fullName>
    </submittedName>
</protein>
<comment type="caution">
    <text evidence="1">The sequence shown here is derived from an EMBL/GenBank/DDBJ whole genome shotgun (WGS) entry which is preliminary data.</text>
</comment>
<name>A0A2A6DY22_9BACL</name>
<reference evidence="1 2" key="1">
    <citation type="submission" date="2016-12" db="EMBL/GenBank/DDBJ databases">
        <title>Candidatus Reconcilibacillus cellulovorans genome.</title>
        <authorList>
            <person name="Kolinko S."/>
            <person name="Wu Y.-W."/>
            <person name="Tachea F."/>
            <person name="Denzel E."/>
            <person name="Hiras J."/>
            <person name="Baecker N."/>
            <person name="Chan L.J."/>
            <person name="Eichorst S.A."/>
            <person name="Frey D."/>
            <person name="Adams P.D."/>
            <person name="Pray T."/>
            <person name="Tanjore D."/>
            <person name="Petzold C.J."/>
            <person name="Gladden J.M."/>
            <person name="Simmons B.A."/>
            <person name="Singer S.W."/>
        </authorList>
    </citation>
    <scope>NUCLEOTIDE SEQUENCE [LARGE SCALE GENOMIC DNA]</scope>
    <source>
        <strain evidence="1">JTherm</strain>
    </source>
</reference>
<evidence type="ECO:0000313" key="2">
    <source>
        <dbReference type="Proteomes" id="UP000243688"/>
    </source>
</evidence>